<sequence>YFETKTLPRLDIGFTNTGKGVVNATGELLFLDRGQNGAIQTVSIESQNRPGWYLRQRGFDFYLEELANATNVPRFEDDATFIMENDKWFPGYTIFQTFTYGDHYMAHDDEYSLKVKQYVDNDEFKDMTSFKLIL</sequence>
<reference evidence="1" key="1">
    <citation type="submission" date="2022-03" db="EMBL/GenBank/DDBJ databases">
        <authorList>
            <person name="Martin C."/>
        </authorList>
    </citation>
    <scope>NUCLEOTIDE SEQUENCE</scope>
</reference>
<dbReference type="AlphaFoldDB" id="A0A8J1THC4"/>
<evidence type="ECO:0000313" key="1">
    <source>
        <dbReference type="EMBL" id="CAH1777801.1"/>
    </source>
</evidence>
<dbReference type="SUPFAM" id="SSF110221">
    <property type="entry name" value="AbfB domain"/>
    <property type="match status" value="1"/>
</dbReference>
<dbReference type="EMBL" id="CAIIXF020000002">
    <property type="protein sequence ID" value="CAH1777801.1"/>
    <property type="molecule type" value="Genomic_DNA"/>
</dbReference>
<dbReference type="InterPro" id="IPR007934">
    <property type="entry name" value="AbfB_ABD"/>
</dbReference>
<keyword evidence="2" id="KW-1185">Reference proteome</keyword>
<feature type="non-terminal residue" evidence="1">
    <location>
        <position position="1"/>
    </location>
</feature>
<dbReference type="Pfam" id="PF05270">
    <property type="entry name" value="AbfB"/>
    <property type="match status" value="1"/>
</dbReference>
<protein>
    <submittedName>
        <fullName evidence="1">Uncharacterized protein</fullName>
    </submittedName>
</protein>
<name>A0A8J1THC4_OWEFU</name>
<organism evidence="1 2">
    <name type="scientific">Owenia fusiformis</name>
    <name type="common">Polychaete worm</name>
    <dbReference type="NCBI Taxonomy" id="6347"/>
    <lineage>
        <taxon>Eukaryota</taxon>
        <taxon>Metazoa</taxon>
        <taxon>Spiralia</taxon>
        <taxon>Lophotrochozoa</taxon>
        <taxon>Annelida</taxon>
        <taxon>Polychaeta</taxon>
        <taxon>Sedentaria</taxon>
        <taxon>Canalipalpata</taxon>
        <taxon>Sabellida</taxon>
        <taxon>Oweniida</taxon>
        <taxon>Oweniidae</taxon>
        <taxon>Owenia</taxon>
    </lineage>
</organism>
<comment type="caution">
    <text evidence="1">The sequence shown here is derived from an EMBL/GenBank/DDBJ whole genome shotgun (WGS) entry which is preliminary data.</text>
</comment>
<dbReference type="InterPro" id="IPR036195">
    <property type="entry name" value="AbfB_ABD_sf"/>
</dbReference>
<accession>A0A8J1THC4</accession>
<dbReference type="OrthoDB" id="5953039at2759"/>
<evidence type="ECO:0000313" key="2">
    <source>
        <dbReference type="Proteomes" id="UP000749559"/>
    </source>
</evidence>
<dbReference type="GO" id="GO:0046556">
    <property type="term" value="F:alpha-L-arabinofuranosidase activity"/>
    <property type="evidence" value="ECO:0007669"/>
    <property type="project" value="InterPro"/>
</dbReference>
<gene>
    <name evidence="1" type="ORF">OFUS_LOCUS4797</name>
</gene>
<dbReference type="Gene3D" id="2.80.10.50">
    <property type="match status" value="1"/>
</dbReference>
<dbReference type="Proteomes" id="UP000749559">
    <property type="component" value="Unassembled WGS sequence"/>
</dbReference>
<feature type="non-terminal residue" evidence="1">
    <location>
        <position position="134"/>
    </location>
</feature>
<dbReference type="GO" id="GO:0046373">
    <property type="term" value="P:L-arabinose metabolic process"/>
    <property type="evidence" value="ECO:0007669"/>
    <property type="project" value="InterPro"/>
</dbReference>
<proteinExistence type="predicted"/>